<dbReference type="AlphaFoldDB" id="A0A484M6R6"/>
<gene>
    <name evidence="2" type="ORF">CCAM_LOCUS25502</name>
</gene>
<feature type="compositionally biased region" description="Basic and acidic residues" evidence="1">
    <location>
        <begin position="235"/>
        <end position="247"/>
    </location>
</feature>
<protein>
    <submittedName>
        <fullName evidence="2">Uncharacterized protein</fullName>
    </submittedName>
</protein>
<sequence>MSTQSSTARQSATELGDQGSAWNTDQKIQFSSCSHEEIVADSVFDVPPGFFAIQLKSLKYGFRFPLHLLVVAFFHHFDLLPCQIVPKSHHYVAGFLIHCQQTEVRPDLGRFLIIFWPAKFSGVDSGSYAALVQMQEKIFKSKDSVKSWKEKFILSPLPWAPLCARNHLVPVARSRARKGVPPRAVSPTPPINSASREAPKMKKHKETASSLATPRGSESPHMTHSGHPSGVKLRLSKEDRAKAHDETAASEEGACQAEERAWAAEERA</sequence>
<evidence type="ECO:0000313" key="2">
    <source>
        <dbReference type="EMBL" id="VFQ83726.1"/>
    </source>
</evidence>
<dbReference type="Proteomes" id="UP000595140">
    <property type="component" value="Unassembled WGS sequence"/>
</dbReference>
<organism evidence="2 3">
    <name type="scientific">Cuscuta campestris</name>
    <dbReference type="NCBI Taxonomy" id="132261"/>
    <lineage>
        <taxon>Eukaryota</taxon>
        <taxon>Viridiplantae</taxon>
        <taxon>Streptophyta</taxon>
        <taxon>Embryophyta</taxon>
        <taxon>Tracheophyta</taxon>
        <taxon>Spermatophyta</taxon>
        <taxon>Magnoliopsida</taxon>
        <taxon>eudicotyledons</taxon>
        <taxon>Gunneridae</taxon>
        <taxon>Pentapetalae</taxon>
        <taxon>asterids</taxon>
        <taxon>lamiids</taxon>
        <taxon>Solanales</taxon>
        <taxon>Convolvulaceae</taxon>
        <taxon>Cuscuteae</taxon>
        <taxon>Cuscuta</taxon>
        <taxon>Cuscuta subgen. Grammica</taxon>
        <taxon>Cuscuta sect. Cleistogrammica</taxon>
    </lineage>
</organism>
<keyword evidence="3" id="KW-1185">Reference proteome</keyword>
<evidence type="ECO:0000256" key="1">
    <source>
        <dbReference type="SAM" id="MobiDB-lite"/>
    </source>
</evidence>
<proteinExistence type="predicted"/>
<feature type="region of interest" description="Disordered" evidence="1">
    <location>
        <begin position="174"/>
        <end position="268"/>
    </location>
</feature>
<name>A0A484M6R6_9ASTE</name>
<accession>A0A484M6R6</accession>
<dbReference type="EMBL" id="OOIL02002583">
    <property type="protein sequence ID" value="VFQ83726.1"/>
    <property type="molecule type" value="Genomic_DNA"/>
</dbReference>
<feature type="compositionally biased region" description="Basic and acidic residues" evidence="1">
    <location>
        <begin position="257"/>
        <end position="268"/>
    </location>
</feature>
<reference evidence="2 3" key="1">
    <citation type="submission" date="2018-04" db="EMBL/GenBank/DDBJ databases">
        <authorList>
            <person name="Vogel A."/>
        </authorList>
    </citation>
    <scope>NUCLEOTIDE SEQUENCE [LARGE SCALE GENOMIC DNA]</scope>
</reference>
<evidence type="ECO:0000313" key="3">
    <source>
        <dbReference type="Proteomes" id="UP000595140"/>
    </source>
</evidence>
<dbReference type="OrthoDB" id="685909at2759"/>